<organism evidence="1 2">
    <name type="scientific">Aspergillus leporis</name>
    <dbReference type="NCBI Taxonomy" id="41062"/>
    <lineage>
        <taxon>Eukaryota</taxon>
        <taxon>Fungi</taxon>
        <taxon>Dikarya</taxon>
        <taxon>Ascomycota</taxon>
        <taxon>Pezizomycotina</taxon>
        <taxon>Eurotiomycetes</taxon>
        <taxon>Eurotiomycetidae</taxon>
        <taxon>Eurotiales</taxon>
        <taxon>Aspergillaceae</taxon>
        <taxon>Aspergillus</taxon>
        <taxon>Aspergillus subgen. Circumdati</taxon>
    </lineage>
</organism>
<protein>
    <submittedName>
        <fullName evidence="1">Uncharacterized protein</fullName>
    </submittedName>
</protein>
<dbReference type="OrthoDB" id="4777915at2759"/>
<dbReference type="EMBL" id="ML732256">
    <property type="protein sequence ID" value="KAB8072078.1"/>
    <property type="molecule type" value="Genomic_DNA"/>
</dbReference>
<dbReference type="AlphaFoldDB" id="A0A5N5WU55"/>
<accession>A0A5N5WU55</accession>
<reference evidence="1 2" key="1">
    <citation type="submission" date="2019-04" db="EMBL/GenBank/DDBJ databases">
        <title>Friends and foes A comparative genomics study of 23 Aspergillus species from section Flavi.</title>
        <authorList>
            <consortium name="DOE Joint Genome Institute"/>
            <person name="Kjaerbolling I."/>
            <person name="Vesth T."/>
            <person name="Frisvad J.C."/>
            <person name="Nybo J.L."/>
            <person name="Theobald S."/>
            <person name="Kildgaard S."/>
            <person name="Isbrandt T."/>
            <person name="Kuo A."/>
            <person name="Sato A."/>
            <person name="Lyhne E.K."/>
            <person name="Kogle M.E."/>
            <person name="Wiebenga A."/>
            <person name="Kun R.S."/>
            <person name="Lubbers R.J."/>
            <person name="Makela M.R."/>
            <person name="Barry K."/>
            <person name="Chovatia M."/>
            <person name="Clum A."/>
            <person name="Daum C."/>
            <person name="Haridas S."/>
            <person name="He G."/>
            <person name="LaButti K."/>
            <person name="Lipzen A."/>
            <person name="Mondo S."/>
            <person name="Riley R."/>
            <person name="Salamov A."/>
            <person name="Simmons B.A."/>
            <person name="Magnuson J.K."/>
            <person name="Henrissat B."/>
            <person name="Mortensen U.H."/>
            <person name="Larsen T.O."/>
            <person name="Devries R.P."/>
            <person name="Grigoriev I.V."/>
            <person name="Machida M."/>
            <person name="Baker S.E."/>
            <person name="Andersen M.R."/>
        </authorList>
    </citation>
    <scope>NUCLEOTIDE SEQUENCE [LARGE SCALE GENOMIC DNA]</scope>
    <source>
        <strain evidence="1 2">CBS 151.66</strain>
    </source>
</reference>
<gene>
    <name evidence="1" type="ORF">BDV29DRAFT_192822</name>
</gene>
<proteinExistence type="predicted"/>
<name>A0A5N5WU55_9EURO</name>
<keyword evidence="2" id="KW-1185">Reference proteome</keyword>
<sequence length="344" mass="41161">MANTIEEFAQLETLWDKAIQSPAEISLEEKHQPANTQRYLRQSVEDLIHKVAIDPHSLTYAECRLIKDDFHVFDIMEQIKYGKDRRQWIRARPDLQVKREQALAAVLSPTERRITRRRRKSRHQRPRHLPKEWIQNIIDQGEDKSWGYIFYYYKGQEGWEEFQYQFKDILTTRMFSVIGLNKIEDSKVAEFVEFEAREEQELDLLRKDFRNRRSRGELKPGILSNVFFLVTDEARISYSRRRQHSFAWAIDPDWSRSGADEDGCNGQLKISATQIYFRFYEFMSTKKLTLKDIWRDFHQVNITQTFMPGPLPAWHFTNLGKPGRWYLFHVGKVSMAWYVLKLNN</sequence>
<evidence type="ECO:0000313" key="1">
    <source>
        <dbReference type="EMBL" id="KAB8072078.1"/>
    </source>
</evidence>
<evidence type="ECO:0000313" key="2">
    <source>
        <dbReference type="Proteomes" id="UP000326565"/>
    </source>
</evidence>
<dbReference type="Proteomes" id="UP000326565">
    <property type="component" value="Unassembled WGS sequence"/>
</dbReference>